<evidence type="ECO:0000313" key="2">
    <source>
        <dbReference type="Proteomes" id="UP000262538"/>
    </source>
</evidence>
<proteinExistence type="predicted"/>
<evidence type="ECO:0000313" key="1">
    <source>
        <dbReference type="EMBL" id="RGA05624.1"/>
    </source>
</evidence>
<reference evidence="1 2" key="1">
    <citation type="submission" date="2018-08" db="EMBL/GenBank/DDBJ databases">
        <title>Microbispora. triticiradicis sp. nov., a novel actinomycete isolated from the root of wheat (Triticum aestivum L.)).</title>
        <authorList>
            <person name="Han C."/>
        </authorList>
    </citation>
    <scope>NUCLEOTIDE SEQUENCE [LARGE SCALE GENOMIC DNA]</scope>
    <source>
        <strain evidence="1 2">NEAU-HRDPA2-9</strain>
    </source>
</reference>
<organism evidence="1 2">
    <name type="scientific">Microbispora triticiradicis</name>
    <dbReference type="NCBI Taxonomy" id="2200763"/>
    <lineage>
        <taxon>Bacteria</taxon>
        <taxon>Bacillati</taxon>
        <taxon>Actinomycetota</taxon>
        <taxon>Actinomycetes</taxon>
        <taxon>Streptosporangiales</taxon>
        <taxon>Streptosporangiaceae</taxon>
        <taxon>Microbispora</taxon>
    </lineage>
</organism>
<dbReference type="InterPro" id="IPR011067">
    <property type="entry name" value="Plasmid_toxin/cell-grow_inhib"/>
</dbReference>
<protein>
    <recommendedName>
        <fullName evidence="3">Type II toxin-antitoxin system PemK/MazF family toxin</fullName>
    </recommendedName>
</protein>
<gene>
    <name evidence="1" type="ORF">DI270_007930</name>
</gene>
<comment type="caution">
    <text evidence="1">The sequence shown here is derived from an EMBL/GenBank/DDBJ whole genome shotgun (WGS) entry which is preliminary data.</text>
</comment>
<dbReference type="RefSeq" id="WP_111699157.1">
    <property type="nucleotide sequence ID" value="NZ_QFZU02000031.1"/>
</dbReference>
<sequence length="71" mass="7891">MPSFLAVRITTSRKPPLPSIIELTAGDLVAGRVLCDDIEVLYREDLRRDLGSLSLRTMMRIGQGMRHAPAL</sequence>
<name>A0ABX9LRM6_9ACTN</name>
<dbReference type="Gene3D" id="2.30.30.110">
    <property type="match status" value="1"/>
</dbReference>
<accession>A0ABX9LRM6</accession>
<keyword evidence="2" id="KW-1185">Reference proteome</keyword>
<dbReference type="EMBL" id="QFZU02000031">
    <property type="protein sequence ID" value="RGA05624.1"/>
    <property type="molecule type" value="Genomic_DNA"/>
</dbReference>
<evidence type="ECO:0008006" key="3">
    <source>
        <dbReference type="Google" id="ProtNLM"/>
    </source>
</evidence>
<dbReference type="Proteomes" id="UP000262538">
    <property type="component" value="Unassembled WGS sequence"/>
</dbReference>